<evidence type="ECO:0000313" key="2">
    <source>
        <dbReference type="EMBL" id="GBG28459.1"/>
    </source>
</evidence>
<dbReference type="InParanoid" id="A0A2R5GDR0"/>
<protein>
    <submittedName>
        <fullName evidence="2">WD repeat-containing protein WRAP73</fullName>
    </submittedName>
</protein>
<dbReference type="GO" id="GO:1990811">
    <property type="term" value="C:MWP complex"/>
    <property type="evidence" value="ECO:0007669"/>
    <property type="project" value="TreeGrafter"/>
</dbReference>
<feature type="compositionally biased region" description="Low complexity" evidence="1">
    <location>
        <begin position="12"/>
        <end position="24"/>
    </location>
</feature>
<keyword evidence="3" id="KW-1185">Reference proteome</keyword>
<dbReference type="Gene3D" id="2.130.10.10">
    <property type="entry name" value="YVTN repeat-like/Quinoprotein amine dehydrogenase"/>
    <property type="match status" value="3"/>
</dbReference>
<dbReference type="InterPro" id="IPR001680">
    <property type="entry name" value="WD40_rpt"/>
</dbReference>
<dbReference type="InterPro" id="IPR052778">
    <property type="entry name" value="Centrosome-WD_assoc"/>
</dbReference>
<feature type="region of interest" description="Disordered" evidence="1">
    <location>
        <begin position="1"/>
        <end position="30"/>
    </location>
</feature>
<dbReference type="InterPro" id="IPR015943">
    <property type="entry name" value="WD40/YVTN_repeat-like_dom_sf"/>
</dbReference>
<dbReference type="PANTHER" id="PTHR16220:SF0">
    <property type="entry name" value="WD REPEAT-CONTAINING PROTEIN WRAP73"/>
    <property type="match status" value="1"/>
</dbReference>
<evidence type="ECO:0000313" key="3">
    <source>
        <dbReference type="Proteomes" id="UP000241890"/>
    </source>
</evidence>
<dbReference type="GO" id="GO:0005815">
    <property type="term" value="C:microtubule organizing center"/>
    <property type="evidence" value="ECO:0007669"/>
    <property type="project" value="TreeGrafter"/>
</dbReference>
<comment type="caution">
    <text evidence="2">The sequence shown here is derived from an EMBL/GenBank/DDBJ whole genome shotgun (WGS) entry which is preliminary data.</text>
</comment>
<reference evidence="2 3" key="1">
    <citation type="submission" date="2017-12" db="EMBL/GenBank/DDBJ databases">
        <title>Sequencing, de novo assembly and annotation of complete genome of a new Thraustochytrid species, strain FCC1311.</title>
        <authorList>
            <person name="Sedici K."/>
            <person name="Godart F."/>
            <person name="Aiese Cigliano R."/>
            <person name="Sanseverino W."/>
            <person name="Barakat M."/>
            <person name="Ortet P."/>
            <person name="Marechal E."/>
            <person name="Cagnac O."/>
            <person name="Amato A."/>
        </authorList>
    </citation>
    <scope>NUCLEOTIDE SEQUENCE [LARGE SCALE GENOMIC DNA]</scope>
</reference>
<dbReference type="OrthoDB" id="308690at2759"/>
<gene>
    <name evidence="2" type="ORF">FCC1311_046822</name>
</gene>
<dbReference type="InterPro" id="IPR011047">
    <property type="entry name" value="Quinoprotein_ADH-like_sf"/>
</dbReference>
<accession>A0A2R5GDR0</accession>
<dbReference type="Proteomes" id="UP000241890">
    <property type="component" value="Unassembled WGS sequence"/>
</dbReference>
<organism evidence="2 3">
    <name type="scientific">Hondaea fermentalgiana</name>
    <dbReference type="NCBI Taxonomy" id="2315210"/>
    <lineage>
        <taxon>Eukaryota</taxon>
        <taxon>Sar</taxon>
        <taxon>Stramenopiles</taxon>
        <taxon>Bigyra</taxon>
        <taxon>Labyrinthulomycetes</taxon>
        <taxon>Thraustochytrida</taxon>
        <taxon>Thraustochytriidae</taxon>
        <taxon>Hondaea</taxon>
    </lineage>
</organism>
<evidence type="ECO:0000256" key="1">
    <source>
        <dbReference type="SAM" id="MobiDB-lite"/>
    </source>
</evidence>
<dbReference type="AlphaFoldDB" id="A0A2R5GDR0"/>
<dbReference type="EMBL" id="BEYU01000041">
    <property type="protein sequence ID" value="GBG28459.1"/>
    <property type="molecule type" value="Genomic_DNA"/>
</dbReference>
<sequence>MTKPGATDSKKAGAASAAEKAKASAPKKPKFTVRTSHGLAKFSPDGQLAAFASGTGVVVVRVPTIERGTGNEAGGFKVECRFSCVDTVESIDWSADSLLVVCAQYKRALVQVFSVQDRTFTCRVSEGVGGLVHAALAPDGRHLVTIADFQLHLSVWSLVDETQRIFMNPKLPTTQGCRFSADGEFMAVAHRRECKDSVAVYSTSKGRWAKLQHFTVASTDLEEIVWSADNDAIIVRDCPIEYRLLVYNPADGSLLARYSAYEHALGIKTIAYSNASKFAAVGSFDNVCRVLNTMTWRPIAECEHPNSIVLRNSGIRWISQRAADQTDQAQTPALTGNNANHSSTGVHKFVVVKPDMKKPLPKSGIGLIAWSFDGQFLATRDDQKPFVIWIWKMDMLSPFAVLELSSRVNSFKWDPCQIRLAIASGDACAYMWTPQCENELIQAHAWSPDPSDPVPSEGVLGIKWSSAGDTLLLLSKTQTAFALVN</sequence>
<dbReference type="PANTHER" id="PTHR16220">
    <property type="entry name" value="WD REPEAT PROTEIN 8-RELATED"/>
    <property type="match status" value="1"/>
</dbReference>
<dbReference type="SMART" id="SM00320">
    <property type="entry name" value="WD40"/>
    <property type="match status" value="3"/>
</dbReference>
<proteinExistence type="predicted"/>
<dbReference type="SUPFAM" id="SSF50998">
    <property type="entry name" value="Quinoprotein alcohol dehydrogenase-like"/>
    <property type="match status" value="1"/>
</dbReference>
<name>A0A2R5GDR0_9STRA</name>